<feature type="domain" description="Major facilitator superfamily (MFS) profile" evidence="7">
    <location>
        <begin position="10"/>
        <end position="496"/>
    </location>
</feature>
<feature type="transmembrane region" description="Helical" evidence="6">
    <location>
        <begin position="101"/>
        <end position="123"/>
    </location>
</feature>
<dbReference type="EMBL" id="BAAAET010000002">
    <property type="protein sequence ID" value="GAA0690740.1"/>
    <property type="molecule type" value="Genomic_DNA"/>
</dbReference>
<feature type="transmembrane region" description="Helical" evidence="6">
    <location>
        <begin position="473"/>
        <end position="494"/>
    </location>
</feature>
<organism evidence="8 9">
    <name type="scientific">Marinobacterium maritimum</name>
    <dbReference type="NCBI Taxonomy" id="500162"/>
    <lineage>
        <taxon>Bacteria</taxon>
        <taxon>Pseudomonadati</taxon>
        <taxon>Pseudomonadota</taxon>
        <taxon>Gammaproteobacteria</taxon>
        <taxon>Oceanospirillales</taxon>
        <taxon>Oceanospirillaceae</taxon>
        <taxon>Marinobacterium</taxon>
    </lineage>
</organism>
<dbReference type="Gene3D" id="1.20.1250.20">
    <property type="entry name" value="MFS general substrate transporter like domains"/>
    <property type="match status" value="1"/>
</dbReference>
<name>A0ABN1I5R7_9GAMM</name>
<dbReference type="SUPFAM" id="SSF103473">
    <property type="entry name" value="MFS general substrate transporter"/>
    <property type="match status" value="1"/>
</dbReference>
<keyword evidence="5 6" id="KW-0472">Membrane</keyword>
<dbReference type="PROSITE" id="PS50850">
    <property type="entry name" value="MFS"/>
    <property type="match status" value="1"/>
</dbReference>
<feature type="transmembrane region" description="Helical" evidence="6">
    <location>
        <begin position="135"/>
        <end position="157"/>
    </location>
</feature>
<comment type="subcellular location">
    <subcellularLocation>
        <location evidence="1">Membrane</location>
        <topology evidence="1">Multi-pass membrane protein</topology>
    </subcellularLocation>
</comment>
<keyword evidence="4 6" id="KW-1133">Transmembrane helix</keyword>
<comment type="caution">
    <text evidence="8">The sequence shown here is derived from an EMBL/GenBank/DDBJ whole genome shotgun (WGS) entry which is preliminary data.</text>
</comment>
<keyword evidence="3 6" id="KW-0812">Transmembrane</keyword>
<keyword evidence="9" id="KW-1185">Reference proteome</keyword>
<feature type="transmembrane region" description="Helical" evidence="6">
    <location>
        <begin position="355"/>
        <end position="373"/>
    </location>
</feature>
<feature type="transmembrane region" description="Helical" evidence="6">
    <location>
        <begin position="163"/>
        <end position="182"/>
    </location>
</feature>
<feature type="transmembrane region" description="Helical" evidence="6">
    <location>
        <begin position="259"/>
        <end position="287"/>
    </location>
</feature>
<dbReference type="InterPro" id="IPR036259">
    <property type="entry name" value="MFS_trans_sf"/>
</dbReference>
<dbReference type="CDD" id="cd17321">
    <property type="entry name" value="MFS_MMR_MDR_like"/>
    <property type="match status" value="1"/>
</dbReference>
<feature type="transmembrane region" description="Helical" evidence="6">
    <location>
        <begin position="194"/>
        <end position="216"/>
    </location>
</feature>
<evidence type="ECO:0000256" key="6">
    <source>
        <dbReference type="SAM" id="Phobius"/>
    </source>
</evidence>
<proteinExistence type="predicted"/>
<evidence type="ECO:0000256" key="5">
    <source>
        <dbReference type="ARBA" id="ARBA00023136"/>
    </source>
</evidence>
<dbReference type="RefSeq" id="WP_343804857.1">
    <property type="nucleotide sequence ID" value="NZ_BAAAET010000002.1"/>
</dbReference>
<keyword evidence="2" id="KW-0813">Transport</keyword>
<evidence type="ECO:0000313" key="9">
    <source>
        <dbReference type="Proteomes" id="UP001499915"/>
    </source>
</evidence>
<feature type="transmembrane region" description="Helical" evidence="6">
    <location>
        <begin position="299"/>
        <end position="318"/>
    </location>
</feature>
<dbReference type="InterPro" id="IPR011701">
    <property type="entry name" value="MFS"/>
</dbReference>
<evidence type="ECO:0000256" key="3">
    <source>
        <dbReference type="ARBA" id="ARBA00022692"/>
    </source>
</evidence>
<feature type="transmembrane region" description="Helical" evidence="6">
    <location>
        <begin position="45"/>
        <end position="64"/>
    </location>
</feature>
<evidence type="ECO:0000313" key="8">
    <source>
        <dbReference type="EMBL" id="GAA0690740.1"/>
    </source>
</evidence>
<feature type="transmembrane region" description="Helical" evidence="6">
    <location>
        <begin position="76"/>
        <end position="95"/>
    </location>
</feature>
<dbReference type="Gene3D" id="1.20.1720.10">
    <property type="entry name" value="Multidrug resistance protein D"/>
    <property type="match status" value="1"/>
</dbReference>
<dbReference type="Pfam" id="PF07690">
    <property type="entry name" value="MFS_1"/>
    <property type="match status" value="1"/>
</dbReference>
<sequence>MSAGENRRGILLTASAACALTIFDTNLIGVITPMLVADLNVDFAHMAWVLSSFLLSFASLLLVAGSLADHYGRKRILVLGLSVYGGSALACGLASSVELLIVARVVQGIGAAFLLAPALAIIGQSFREPGEAVKAWAAWGSIMGLTMVVAPLLSSLVGAWLGWRWALGMMAPLCGLLVWQVIRWIEESRSPRQHCFDWLGALLFSLTMLAGSWSLIRGPEVGWYSPEVLWPLFWGSMVLCSFILWELKVSSPMLQLRLFRAPAFVGAVGAMLGYAAAAQVMAAFLPVYLQQGRGVAVEWTGIALLPFALAMLIFPLIGRRLSAWLQSWQLLGMGLVIIALGNWGLAASVQSAHPITFFLSMACLGAGGGLINGETQKAILGTVTASQVGMASGISTTARFLAMLMGYAGLSSVMLSGVREQLQTSLCPEQGCWLAPELVTAVATGDLVQAEFEGRSLSQQVALLSYQSGFMTLFNTAAVIALVAAGAVFLLMGCQRERVKPVQQPQAERVT</sequence>
<dbReference type="InterPro" id="IPR020846">
    <property type="entry name" value="MFS_dom"/>
</dbReference>
<protein>
    <submittedName>
        <fullName evidence="8">MFS transporter</fullName>
    </submittedName>
</protein>
<dbReference type="PANTHER" id="PTHR42718:SF9">
    <property type="entry name" value="MAJOR FACILITATOR SUPERFAMILY MULTIDRUG TRANSPORTER MFSC"/>
    <property type="match status" value="1"/>
</dbReference>
<evidence type="ECO:0000256" key="1">
    <source>
        <dbReference type="ARBA" id="ARBA00004141"/>
    </source>
</evidence>
<dbReference type="Proteomes" id="UP001499915">
    <property type="component" value="Unassembled WGS sequence"/>
</dbReference>
<evidence type="ECO:0000256" key="4">
    <source>
        <dbReference type="ARBA" id="ARBA00022989"/>
    </source>
</evidence>
<evidence type="ECO:0000256" key="2">
    <source>
        <dbReference type="ARBA" id="ARBA00022448"/>
    </source>
</evidence>
<reference evidence="8 9" key="1">
    <citation type="journal article" date="2019" name="Int. J. Syst. Evol. Microbiol.">
        <title>The Global Catalogue of Microorganisms (GCM) 10K type strain sequencing project: providing services to taxonomists for standard genome sequencing and annotation.</title>
        <authorList>
            <consortium name="The Broad Institute Genomics Platform"/>
            <consortium name="The Broad Institute Genome Sequencing Center for Infectious Disease"/>
            <person name="Wu L."/>
            <person name="Ma J."/>
        </authorList>
    </citation>
    <scope>NUCLEOTIDE SEQUENCE [LARGE SCALE GENOMIC DNA]</scope>
    <source>
        <strain evidence="8 9">JCM 15134</strain>
    </source>
</reference>
<accession>A0ABN1I5R7</accession>
<feature type="transmembrane region" description="Helical" evidence="6">
    <location>
        <begin position="330"/>
        <end position="349"/>
    </location>
</feature>
<dbReference type="PANTHER" id="PTHR42718">
    <property type="entry name" value="MAJOR FACILITATOR SUPERFAMILY MULTIDRUG TRANSPORTER MFSC"/>
    <property type="match status" value="1"/>
</dbReference>
<evidence type="ECO:0000259" key="7">
    <source>
        <dbReference type="PROSITE" id="PS50850"/>
    </source>
</evidence>
<feature type="transmembrane region" description="Helical" evidence="6">
    <location>
        <begin position="228"/>
        <end position="247"/>
    </location>
</feature>
<gene>
    <name evidence="8" type="ORF">GCM10009104_16880</name>
</gene>